<proteinExistence type="inferred from homology"/>
<dbReference type="SUPFAM" id="SSF52833">
    <property type="entry name" value="Thioredoxin-like"/>
    <property type="match status" value="1"/>
</dbReference>
<evidence type="ECO:0000256" key="6">
    <source>
        <dbReference type="SAM" id="MobiDB-lite"/>
    </source>
</evidence>
<comment type="similarity">
    <text evidence="1">Belongs to the thioredoxin family. DsbA subfamily.</text>
</comment>
<dbReference type="PROSITE" id="PS51352">
    <property type="entry name" value="THIOREDOXIN_2"/>
    <property type="match status" value="1"/>
</dbReference>
<dbReference type="PANTHER" id="PTHR13887:SF14">
    <property type="entry name" value="DISULFIDE BOND FORMATION PROTEIN D"/>
    <property type="match status" value="1"/>
</dbReference>
<reference evidence="9" key="1">
    <citation type="submission" date="2022-08" db="EMBL/GenBank/DDBJ databases">
        <title>Draft genome sequencing of Roseisolibacter agri AW1220.</title>
        <authorList>
            <person name="Tobiishi Y."/>
            <person name="Tonouchi A."/>
        </authorList>
    </citation>
    <scope>NUCLEOTIDE SEQUENCE</scope>
    <source>
        <strain evidence="9">AW1220</strain>
    </source>
</reference>
<feature type="compositionally biased region" description="Low complexity" evidence="6">
    <location>
        <begin position="241"/>
        <end position="250"/>
    </location>
</feature>
<protein>
    <recommendedName>
        <fullName evidence="8">Thioredoxin domain-containing protein</fullName>
    </recommendedName>
</protein>
<feature type="transmembrane region" description="Helical" evidence="7">
    <location>
        <begin position="23"/>
        <end position="42"/>
    </location>
</feature>
<evidence type="ECO:0000256" key="2">
    <source>
        <dbReference type="ARBA" id="ARBA00022729"/>
    </source>
</evidence>
<evidence type="ECO:0000259" key="8">
    <source>
        <dbReference type="PROSITE" id="PS51352"/>
    </source>
</evidence>
<keyword evidence="10" id="KW-1185">Reference proteome</keyword>
<feature type="region of interest" description="Disordered" evidence="6">
    <location>
        <begin position="241"/>
        <end position="262"/>
    </location>
</feature>
<dbReference type="InterPro" id="IPR013766">
    <property type="entry name" value="Thioredoxin_domain"/>
</dbReference>
<keyword evidence="7" id="KW-0472">Membrane</keyword>
<comment type="caution">
    <text evidence="9">The sequence shown here is derived from an EMBL/GenBank/DDBJ whole genome shotgun (WGS) entry which is preliminary data.</text>
</comment>
<evidence type="ECO:0000313" key="9">
    <source>
        <dbReference type="EMBL" id="GLC24371.1"/>
    </source>
</evidence>
<feature type="domain" description="Thioredoxin" evidence="8">
    <location>
        <begin position="52"/>
        <end position="238"/>
    </location>
</feature>
<dbReference type="GO" id="GO:0016491">
    <property type="term" value="F:oxidoreductase activity"/>
    <property type="evidence" value="ECO:0007669"/>
    <property type="project" value="UniProtKB-KW"/>
</dbReference>
<keyword evidence="7" id="KW-0812">Transmembrane</keyword>
<evidence type="ECO:0000256" key="3">
    <source>
        <dbReference type="ARBA" id="ARBA00023002"/>
    </source>
</evidence>
<evidence type="ECO:0000256" key="4">
    <source>
        <dbReference type="ARBA" id="ARBA00023157"/>
    </source>
</evidence>
<dbReference type="Gene3D" id="3.40.30.10">
    <property type="entry name" value="Glutaredoxin"/>
    <property type="match status" value="1"/>
</dbReference>
<evidence type="ECO:0000256" key="7">
    <source>
        <dbReference type="SAM" id="Phobius"/>
    </source>
</evidence>
<dbReference type="Pfam" id="PF13462">
    <property type="entry name" value="Thioredoxin_4"/>
    <property type="match status" value="1"/>
</dbReference>
<dbReference type="InterPro" id="IPR036249">
    <property type="entry name" value="Thioredoxin-like_sf"/>
</dbReference>
<sequence>MDAGRGGRPDVVKQARGKQSRRGFYLTLLLVGVAGVAGILWATQRSKTAAVVTVPTPAANLAAAPGYVKGSPTAPVEIVEYADFECPGCGQFATVTEPDVMKRLVETGQARYRVYLFPVNASHRNSPAASLAAACADDQGKFWEMHDRIFAGQNDWNSFATDDPKSIFAGYAKEIGADAATWEQCYDGRKHVDRIAAHAKAAETAQIRSTPSFVIGDKMVAGAQPFDVIKAMVDSARATAAAAPVTPANAGDTARRTPVAAP</sequence>
<dbReference type="EMBL" id="BRXS01000001">
    <property type="protein sequence ID" value="GLC24371.1"/>
    <property type="molecule type" value="Genomic_DNA"/>
</dbReference>
<evidence type="ECO:0000313" key="10">
    <source>
        <dbReference type="Proteomes" id="UP001161325"/>
    </source>
</evidence>
<keyword evidence="5" id="KW-0676">Redox-active center</keyword>
<dbReference type="PANTHER" id="PTHR13887">
    <property type="entry name" value="GLUTATHIONE S-TRANSFERASE KAPPA"/>
    <property type="match status" value="1"/>
</dbReference>
<dbReference type="Proteomes" id="UP001161325">
    <property type="component" value="Unassembled WGS sequence"/>
</dbReference>
<keyword evidence="2" id="KW-0732">Signal</keyword>
<organism evidence="9 10">
    <name type="scientific">Roseisolibacter agri</name>
    <dbReference type="NCBI Taxonomy" id="2014610"/>
    <lineage>
        <taxon>Bacteria</taxon>
        <taxon>Pseudomonadati</taxon>
        <taxon>Gemmatimonadota</taxon>
        <taxon>Gemmatimonadia</taxon>
        <taxon>Gemmatimonadales</taxon>
        <taxon>Gemmatimonadaceae</taxon>
        <taxon>Roseisolibacter</taxon>
    </lineage>
</organism>
<dbReference type="AlphaFoldDB" id="A0AA37V5P2"/>
<gene>
    <name evidence="9" type="ORF">rosag_08840</name>
</gene>
<dbReference type="InterPro" id="IPR012336">
    <property type="entry name" value="Thioredoxin-like_fold"/>
</dbReference>
<evidence type="ECO:0000256" key="5">
    <source>
        <dbReference type="ARBA" id="ARBA00023284"/>
    </source>
</evidence>
<accession>A0AA37V5P2</accession>
<name>A0AA37V5P2_9BACT</name>
<evidence type="ECO:0000256" key="1">
    <source>
        <dbReference type="ARBA" id="ARBA00005791"/>
    </source>
</evidence>
<keyword evidence="7" id="KW-1133">Transmembrane helix</keyword>
<keyword evidence="4" id="KW-1015">Disulfide bond</keyword>
<keyword evidence="3" id="KW-0560">Oxidoreductase</keyword>